<dbReference type="EMBL" id="CAKLDI010000001">
    <property type="protein sequence ID" value="CAH0534184.1"/>
    <property type="molecule type" value="Genomic_DNA"/>
</dbReference>
<name>A0ABN8DV68_9VIBR</name>
<evidence type="ECO:0000259" key="2">
    <source>
        <dbReference type="Pfam" id="PF00308"/>
    </source>
</evidence>
<dbReference type="RefSeq" id="WP_237466581.1">
    <property type="nucleotide sequence ID" value="NZ_CAKLDI010000001.1"/>
</dbReference>
<dbReference type="Pfam" id="PF22688">
    <property type="entry name" value="Hda_lid"/>
    <property type="match status" value="1"/>
</dbReference>
<protein>
    <submittedName>
        <fullName evidence="4">DnaA regulatory inactivator Hda</fullName>
    </submittedName>
</protein>
<evidence type="ECO:0000259" key="3">
    <source>
        <dbReference type="Pfam" id="PF22688"/>
    </source>
</evidence>
<proteinExistence type="inferred from homology"/>
<feature type="domain" description="Chromosomal replication initiator protein DnaA ATPAse" evidence="2">
    <location>
        <begin position="18"/>
        <end position="157"/>
    </location>
</feature>
<dbReference type="NCBIfam" id="TIGR03420">
    <property type="entry name" value="DnaA_homol_Hda"/>
    <property type="match status" value="1"/>
</dbReference>
<evidence type="ECO:0000313" key="4">
    <source>
        <dbReference type="EMBL" id="CAH0534184.1"/>
    </source>
</evidence>
<dbReference type="Gene3D" id="1.10.8.60">
    <property type="match status" value="1"/>
</dbReference>
<comment type="similarity">
    <text evidence="1">Belongs to the DnaA family.</text>
</comment>
<dbReference type="InterPro" id="IPR013317">
    <property type="entry name" value="DnaA_dom"/>
</dbReference>
<reference evidence="4" key="1">
    <citation type="submission" date="2021-11" db="EMBL/GenBank/DDBJ databases">
        <authorList>
            <person name="Rodrigo-Torres L."/>
            <person name="Arahal R. D."/>
            <person name="Lucena T."/>
        </authorList>
    </citation>
    <scope>NUCLEOTIDE SEQUENCE</scope>
    <source>
        <strain evidence="4">CECT 7929</strain>
    </source>
</reference>
<evidence type="ECO:0000256" key="1">
    <source>
        <dbReference type="RuleBase" id="RU004227"/>
    </source>
</evidence>
<dbReference type="Pfam" id="PF00308">
    <property type="entry name" value="Bac_DnaA"/>
    <property type="match status" value="1"/>
</dbReference>
<organism evidence="4 5">
    <name type="scientific">Vibrio stylophorae</name>
    <dbReference type="NCBI Taxonomy" id="659351"/>
    <lineage>
        <taxon>Bacteria</taxon>
        <taxon>Pseudomonadati</taxon>
        <taxon>Pseudomonadota</taxon>
        <taxon>Gammaproteobacteria</taxon>
        <taxon>Vibrionales</taxon>
        <taxon>Vibrionaceae</taxon>
        <taxon>Vibrio</taxon>
    </lineage>
</organism>
<dbReference type="InterPro" id="IPR017788">
    <property type="entry name" value="Hda"/>
</dbReference>
<comment type="caution">
    <text evidence="4">The sequence shown here is derived from an EMBL/GenBank/DDBJ whole genome shotgun (WGS) entry which is preliminary data.</text>
</comment>
<keyword evidence="5" id="KW-1185">Reference proteome</keyword>
<dbReference type="InterPro" id="IPR020591">
    <property type="entry name" value="Chromosome_initiator_DnaA-like"/>
</dbReference>
<dbReference type="InterPro" id="IPR055199">
    <property type="entry name" value="Hda_lid"/>
</dbReference>
<dbReference type="Proteomes" id="UP000838672">
    <property type="component" value="Unassembled WGS sequence"/>
</dbReference>
<accession>A0ABN8DV68</accession>
<keyword evidence="1" id="KW-0235">DNA replication</keyword>
<dbReference type="SUPFAM" id="SSF52540">
    <property type="entry name" value="P-loop containing nucleoside triphosphate hydrolases"/>
    <property type="match status" value="1"/>
</dbReference>
<dbReference type="Gene3D" id="3.40.50.300">
    <property type="entry name" value="P-loop containing nucleotide triphosphate hydrolases"/>
    <property type="match status" value="1"/>
</dbReference>
<dbReference type="InterPro" id="IPR027417">
    <property type="entry name" value="P-loop_NTPase"/>
</dbReference>
<evidence type="ECO:0000313" key="5">
    <source>
        <dbReference type="Proteomes" id="UP000838672"/>
    </source>
</evidence>
<sequence>MTKHAQLSLNVLLPDDETFASFYAAQNQTVIDAVQACASGSGNPLLYLFGPQGAGRTHLLHAACAQATQADRQASYIPLEKYAQLSPSILDGLENLSLVCLDNIDAIAGESVWEEAIFDLYNRIVEKRRAHLLVSGRQSPKHLGLALPDLISRLDWSTNYKLAPLSDSEKLAAMQHRAHLRGFELTDEVGQFLLKRLSRDMRTLFETLDQLDLASIEAKRKLTIPFVKSALSL</sequence>
<dbReference type="NCBIfam" id="NF005982">
    <property type="entry name" value="PRK08084.1"/>
    <property type="match status" value="1"/>
</dbReference>
<dbReference type="PANTHER" id="PTHR30050:SF5">
    <property type="entry name" value="DNAA REGULATORY INACTIVATOR HDA"/>
    <property type="match status" value="1"/>
</dbReference>
<feature type="domain" description="Hda lid" evidence="3">
    <location>
        <begin position="167"/>
        <end position="231"/>
    </location>
</feature>
<dbReference type="PRINTS" id="PR00051">
    <property type="entry name" value="DNAA"/>
</dbReference>
<gene>
    <name evidence="4" type="primary">hda</name>
    <name evidence="4" type="ORF">VST7929_02092</name>
</gene>
<dbReference type="PANTHER" id="PTHR30050">
    <property type="entry name" value="CHROMOSOMAL REPLICATION INITIATOR PROTEIN DNAA"/>
    <property type="match status" value="1"/>
</dbReference>